<dbReference type="EMBL" id="BMXG01000013">
    <property type="protein sequence ID" value="GHC05193.1"/>
    <property type="molecule type" value="Genomic_DNA"/>
</dbReference>
<dbReference type="RefSeq" id="WP_189515207.1">
    <property type="nucleotide sequence ID" value="NZ_BMXG01000013.1"/>
</dbReference>
<proteinExistence type="predicted"/>
<dbReference type="AlphaFoldDB" id="A0A8J3GDW9"/>
<keyword evidence="1" id="KW-0812">Transmembrane</keyword>
<gene>
    <name evidence="2" type="ORF">GCM10007047_22730</name>
</gene>
<comment type="caution">
    <text evidence="2">The sequence shown here is derived from an EMBL/GenBank/DDBJ whole genome shotgun (WGS) entry which is preliminary data.</text>
</comment>
<organism evidence="2 3">
    <name type="scientific">Cerasicoccus arenae</name>
    <dbReference type="NCBI Taxonomy" id="424488"/>
    <lineage>
        <taxon>Bacteria</taxon>
        <taxon>Pseudomonadati</taxon>
        <taxon>Verrucomicrobiota</taxon>
        <taxon>Opitutia</taxon>
        <taxon>Puniceicoccales</taxon>
        <taxon>Cerasicoccaceae</taxon>
        <taxon>Cerasicoccus</taxon>
    </lineage>
</organism>
<keyword evidence="1" id="KW-1133">Transmembrane helix</keyword>
<evidence type="ECO:0000313" key="2">
    <source>
        <dbReference type="EMBL" id="GHC05193.1"/>
    </source>
</evidence>
<reference evidence="2" key="1">
    <citation type="journal article" date="2014" name="Int. J. Syst. Evol. Microbiol.">
        <title>Complete genome sequence of Corynebacterium casei LMG S-19264T (=DSM 44701T), isolated from a smear-ripened cheese.</title>
        <authorList>
            <consortium name="US DOE Joint Genome Institute (JGI-PGF)"/>
            <person name="Walter F."/>
            <person name="Albersmeier A."/>
            <person name="Kalinowski J."/>
            <person name="Ruckert C."/>
        </authorList>
    </citation>
    <scope>NUCLEOTIDE SEQUENCE</scope>
    <source>
        <strain evidence="2">KCTC 12870</strain>
    </source>
</reference>
<evidence type="ECO:0000256" key="1">
    <source>
        <dbReference type="SAM" id="Phobius"/>
    </source>
</evidence>
<dbReference type="Proteomes" id="UP000642829">
    <property type="component" value="Unassembled WGS sequence"/>
</dbReference>
<feature type="transmembrane region" description="Helical" evidence="1">
    <location>
        <begin position="6"/>
        <end position="24"/>
    </location>
</feature>
<evidence type="ECO:0000313" key="3">
    <source>
        <dbReference type="Proteomes" id="UP000642829"/>
    </source>
</evidence>
<sequence>MKFKDRLIIFFFGAILGMILVTIIKSQRAKDRPEAPPEVQTAVDIQRAATPGILQAYRERGQPMQSDFIVASKLYPHPDEHTYRRVLILQGQEPEQTLRIEETVQKVNDGELVESVRVMSADRVVVELAPGAPSSELATAVKSWGYRITERGQMPDQYLLLLGAKEPATVADAVDRIAGIERVVNVQPLYYDR</sequence>
<keyword evidence="1" id="KW-0472">Membrane</keyword>
<reference evidence="2" key="2">
    <citation type="submission" date="2020-09" db="EMBL/GenBank/DDBJ databases">
        <authorList>
            <person name="Sun Q."/>
            <person name="Kim S."/>
        </authorList>
    </citation>
    <scope>NUCLEOTIDE SEQUENCE</scope>
    <source>
        <strain evidence="2">KCTC 12870</strain>
    </source>
</reference>
<protein>
    <submittedName>
        <fullName evidence="2">Uncharacterized protein</fullName>
    </submittedName>
</protein>
<keyword evidence="3" id="KW-1185">Reference proteome</keyword>
<name>A0A8J3GDW9_9BACT</name>
<accession>A0A8J3GDW9</accession>